<organism evidence="1 2">
    <name type="scientific">Bacteriovorax antarcticus</name>
    <dbReference type="NCBI Taxonomy" id="3088717"/>
    <lineage>
        <taxon>Bacteria</taxon>
        <taxon>Pseudomonadati</taxon>
        <taxon>Bdellovibrionota</taxon>
        <taxon>Bacteriovoracia</taxon>
        <taxon>Bacteriovoracales</taxon>
        <taxon>Bacteriovoracaceae</taxon>
        <taxon>Bacteriovorax</taxon>
    </lineage>
</organism>
<accession>A0ABU5VZ73</accession>
<sequence length="222" mass="25516">MDKMVDAKMDQLKAALNQSVSMIVNSYENMPWDNKEFYANYIAQTFYYVRHSTRMLATSAGRLSYEQQQNLHLRFLKHLGEEAGHEKLAINDLKALGYTLNDFKELNATRCFYEPQYFKIEHKDPLAIMGYILYLEVLAQNICPPLSKKLTALYGKKTATFLIVHGEEDPHHVEEAQKMLATLPPEALAIITENLEQSSFAFNLMMKEISDSVQLAKWKKAA</sequence>
<gene>
    <name evidence="1" type="ORF">SHI21_19185</name>
</gene>
<name>A0ABU5VZ73_9BACT</name>
<dbReference type="Proteomes" id="UP001302274">
    <property type="component" value="Unassembled WGS sequence"/>
</dbReference>
<protein>
    <submittedName>
        <fullName evidence="1">Iron-containing redox enzyme family protein</fullName>
    </submittedName>
</protein>
<dbReference type="InterPro" id="IPR016084">
    <property type="entry name" value="Haem_Oase-like_multi-hlx"/>
</dbReference>
<reference evidence="1 2" key="1">
    <citation type="submission" date="2023-11" db="EMBL/GenBank/DDBJ databases">
        <title>A Novel Polar Bacteriovorax (B. antarcticus) Isolated from the Biocrust in Antarctica.</title>
        <authorList>
            <person name="Mun W."/>
            <person name="Choi S.Y."/>
            <person name="Mitchell R.J."/>
        </authorList>
    </citation>
    <scope>NUCLEOTIDE SEQUENCE [LARGE SCALE GENOMIC DNA]</scope>
    <source>
        <strain evidence="1 2">PP10</strain>
    </source>
</reference>
<dbReference type="Gene3D" id="1.20.910.10">
    <property type="entry name" value="Heme oxygenase-like"/>
    <property type="match status" value="1"/>
</dbReference>
<dbReference type="EMBL" id="JAYGJQ010000003">
    <property type="protein sequence ID" value="MEA9358368.1"/>
    <property type="molecule type" value="Genomic_DNA"/>
</dbReference>
<dbReference type="SUPFAM" id="SSF48613">
    <property type="entry name" value="Heme oxygenase-like"/>
    <property type="match status" value="1"/>
</dbReference>
<comment type="caution">
    <text evidence="1">The sequence shown here is derived from an EMBL/GenBank/DDBJ whole genome shotgun (WGS) entry which is preliminary data.</text>
</comment>
<proteinExistence type="predicted"/>
<dbReference type="RefSeq" id="WP_323578738.1">
    <property type="nucleotide sequence ID" value="NZ_JAYGJQ010000003.1"/>
</dbReference>
<evidence type="ECO:0000313" key="1">
    <source>
        <dbReference type="EMBL" id="MEA9358368.1"/>
    </source>
</evidence>
<evidence type="ECO:0000313" key="2">
    <source>
        <dbReference type="Proteomes" id="UP001302274"/>
    </source>
</evidence>
<dbReference type="Pfam" id="PF14518">
    <property type="entry name" value="Haem_oxygenas_2"/>
    <property type="match status" value="1"/>
</dbReference>
<keyword evidence="2" id="KW-1185">Reference proteome</keyword>